<dbReference type="InterPro" id="IPR027417">
    <property type="entry name" value="P-loop_NTPase"/>
</dbReference>
<protein>
    <submittedName>
        <fullName evidence="2">Uncharacterized protein</fullName>
    </submittedName>
</protein>
<name>A0A345T0N1_9ACTN</name>
<evidence type="ECO:0000256" key="1">
    <source>
        <dbReference type="SAM" id="MobiDB-lite"/>
    </source>
</evidence>
<keyword evidence="3" id="KW-1185">Reference proteome</keyword>
<accession>A0A345T0N1</accession>
<dbReference type="SUPFAM" id="SSF52540">
    <property type="entry name" value="P-loop containing nucleoside triphosphate hydrolases"/>
    <property type="match status" value="1"/>
</dbReference>
<feature type="compositionally biased region" description="Low complexity" evidence="1">
    <location>
        <begin position="694"/>
        <end position="707"/>
    </location>
</feature>
<dbReference type="RefSeq" id="WP_111490173.1">
    <property type="nucleotide sequence ID" value="NZ_CP031264.1"/>
</dbReference>
<proteinExistence type="predicted"/>
<dbReference type="KEGG" id="stri:C7M71_021100"/>
<dbReference type="EMBL" id="CP031264">
    <property type="protein sequence ID" value="AXI79536.1"/>
    <property type="molecule type" value="Genomic_DNA"/>
</dbReference>
<dbReference type="Proteomes" id="UP000249340">
    <property type="component" value="Chromosome"/>
</dbReference>
<feature type="region of interest" description="Disordered" evidence="1">
    <location>
        <begin position="684"/>
        <end position="707"/>
    </location>
</feature>
<dbReference type="OrthoDB" id="218695at2"/>
<evidence type="ECO:0000313" key="3">
    <source>
        <dbReference type="Proteomes" id="UP000249340"/>
    </source>
</evidence>
<organism evidence="2 3">
    <name type="scientific">Peterkaempfera bronchialis</name>
    <dbReference type="NCBI Taxonomy" id="2126346"/>
    <lineage>
        <taxon>Bacteria</taxon>
        <taxon>Bacillati</taxon>
        <taxon>Actinomycetota</taxon>
        <taxon>Actinomycetes</taxon>
        <taxon>Kitasatosporales</taxon>
        <taxon>Streptomycetaceae</taxon>
        <taxon>Peterkaempfera</taxon>
    </lineage>
</organism>
<gene>
    <name evidence="2" type="ORF">C7M71_021100</name>
</gene>
<sequence length="707" mass="75628">MAGVAARSVVAIGVPQSGGSGGPEEGPPALDALAPLLEAPQHAASIVAALDGFGYRERPRPADDADHADRLTEQVTEALGEARGVLVVHVVGHGDLARRGSGHLYVIGRDGRRVEESVDSWISRVEDHPEEDRPLTLLILDLCHSGAAASLPWHQSMRPERRRLWVIAATARDSKAFDCRLSRATATVLRRYRDDELRVDDSLPYLPLETVAREIDREVAELSAVEGYVQEIDVSRIPFTARLDHLPFFPNPRHRPGRRDRTAPAGAGGEELLPALESLDGAFDAWHFLSHGSGAEPLGRGVGHGYFHGRRRELRTLTGWFDGHGKALRVVTGKPGAGKSALLGVLVCAAHPLLRGSSRQLWTGLAHRPAENDRLAVVHARRRTLAEIADSVARQLGGRDGDRPEGGWGAESLLRLAGSRPGRPYSVVIDALDEAERPQDVTRALLLPLARTVAQDAGAGLRLLVGTREDPASAPLLASADAEGALTHLDRATPEEVYEALHAYIVDLLAVDTPYGRVGMVESARRLAHGIAARLTGVGDPDPPPTGAGPLDWGEFLVAGLYVRQVLERPAEPDPGAAERLGHAVPRDLPSLLEMDLARSGEGPLLRSVLAALAHAQGLGMPERVVRHVAAAFTPGHPDDGPLPTGEVRHALDGARFYLRRDVEVDGTTLYRLFHESLAEQLRLDPLGTGGGPAEPSEPAEPAGGPG</sequence>
<reference evidence="3" key="1">
    <citation type="submission" date="2018-07" db="EMBL/GenBank/DDBJ databases">
        <title>Streptacidiphilus bronchialis DSM 106435 chromosome.</title>
        <authorList>
            <person name="Batra D."/>
            <person name="Gulvik C.A."/>
        </authorList>
    </citation>
    <scope>NUCLEOTIDE SEQUENCE [LARGE SCALE GENOMIC DNA]</scope>
    <source>
        <strain evidence="3">DSM 106435</strain>
    </source>
</reference>
<dbReference type="AlphaFoldDB" id="A0A345T0N1"/>
<evidence type="ECO:0000313" key="2">
    <source>
        <dbReference type="EMBL" id="AXI79536.1"/>
    </source>
</evidence>